<keyword evidence="1" id="KW-0805">Transcription regulation</keyword>
<dbReference type="InterPro" id="IPR011075">
    <property type="entry name" value="TetR_C"/>
</dbReference>
<dbReference type="EMBL" id="JACHIW010000001">
    <property type="protein sequence ID" value="MBB5156932.1"/>
    <property type="molecule type" value="Genomic_DNA"/>
</dbReference>
<dbReference type="AlphaFoldDB" id="A0A840Q339"/>
<sequence>MSIVIKTGHGCPHKVETYFCVEWHKKVRSRGALSTLVGAGTYAAAVPAPRRMFMPDGGKSRLGRPRAFDEHEVLERAMHLFWEKGFDTTSMSDLVRATGINSPSIYGAFGSKEQLYLRAVGLYTEIEGGLTARAMSEHGTAKAAIEAMLKQHVVLFTRFDSPRGCLIVMGAANASSAGEEVRNLLVRHRAEIGETIRARIVRAVEDGELPSSSDPAALAQLYHGFLNGLSIQISDGIPPEVLCLAIDNLMAGWGAPLGR</sequence>
<dbReference type="SUPFAM" id="SSF46689">
    <property type="entry name" value="Homeodomain-like"/>
    <property type="match status" value="1"/>
</dbReference>
<keyword evidence="3" id="KW-0804">Transcription</keyword>
<keyword evidence="7" id="KW-1185">Reference proteome</keyword>
<name>A0A840Q339_9PSEU</name>
<evidence type="ECO:0000313" key="7">
    <source>
        <dbReference type="Proteomes" id="UP000584374"/>
    </source>
</evidence>
<organism evidence="6 7">
    <name type="scientific">Saccharopolyspora phatthalungensis</name>
    <dbReference type="NCBI Taxonomy" id="664693"/>
    <lineage>
        <taxon>Bacteria</taxon>
        <taxon>Bacillati</taxon>
        <taxon>Actinomycetota</taxon>
        <taxon>Actinomycetes</taxon>
        <taxon>Pseudonocardiales</taxon>
        <taxon>Pseudonocardiaceae</taxon>
        <taxon>Saccharopolyspora</taxon>
    </lineage>
</organism>
<dbReference type="Pfam" id="PF00440">
    <property type="entry name" value="TetR_N"/>
    <property type="match status" value="1"/>
</dbReference>
<evidence type="ECO:0000313" key="6">
    <source>
        <dbReference type="EMBL" id="MBB5156932.1"/>
    </source>
</evidence>
<proteinExistence type="predicted"/>
<feature type="domain" description="HTH tetR-type" evidence="5">
    <location>
        <begin position="67"/>
        <end position="127"/>
    </location>
</feature>
<dbReference type="PANTHER" id="PTHR47506:SF1">
    <property type="entry name" value="HTH-TYPE TRANSCRIPTIONAL REGULATOR YJDC"/>
    <property type="match status" value="1"/>
</dbReference>
<dbReference type="InterPro" id="IPR001647">
    <property type="entry name" value="HTH_TetR"/>
</dbReference>
<dbReference type="InterPro" id="IPR036271">
    <property type="entry name" value="Tet_transcr_reg_TetR-rel_C_sf"/>
</dbReference>
<dbReference type="PANTHER" id="PTHR47506">
    <property type="entry name" value="TRANSCRIPTIONAL REGULATORY PROTEIN"/>
    <property type="match status" value="1"/>
</dbReference>
<protein>
    <submittedName>
        <fullName evidence="6">AcrR family transcriptional regulator</fullName>
    </submittedName>
</protein>
<evidence type="ECO:0000256" key="3">
    <source>
        <dbReference type="ARBA" id="ARBA00023163"/>
    </source>
</evidence>
<reference evidence="6 7" key="1">
    <citation type="submission" date="2020-08" db="EMBL/GenBank/DDBJ databases">
        <title>Sequencing the genomes of 1000 actinobacteria strains.</title>
        <authorList>
            <person name="Klenk H.-P."/>
        </authorList>
    </citation>
    <scope>NUCLEOTIDE SEQUENCE [LARGE SCALE GENOMIC DNA]</scope>
    <source>
        <strain evidence="6 7">DSM 45584</strain>
    </source>
</reference>
<dbReference type="Pfam" id="PF16925">
    <property type="entry name" value="TetR_C_13"/>
    <property type="match status" value="1"/>
</dbReference>
<dbReference type="InterPro" id="IPR009057">
    <property type="entry name" value="Homeodomain-like_sf"/>
</dbReference>
<dbReference type="Gene3D" id="1.10.10.60">
    <property type="entry name" value="Homeodomain-like"/>
    <property type="match status" value="1"/>
</dbReference>
<dbReference type="SUPFAM" id="SSF48498">
    <property type="entry name" value="Tetracyclin repressor-like, C-terminal domain"/>
    <property type="match status" value="1"/>
</dbReference>
<gene>
    <name evidence="6" type="ORF">BJ970_004466</name>
</gene>
<comment type="caution">
    <text evidence="6">The sequence shown here is derived from an EMBL/GenBank/DDBJ whole genome shotgun (WGS) entry which is preliminary data.</text>
</comment>
<accession>A0A840Q339</accession>
<dbReference type="PRINTS" id="PR00455">
    <property type="entry name" value="HTHTETR"/>
</dbReference>
<dbReference type="Gene3D" id="1.10.357.10">
    <property type="entry name" value="Tetracycline Repressor, domain 2"/>
    <property type="match status" value="1"/>
</dbReference>
<dbReference type="PROSITE" id="PS01081">
    <property type="entry name" value="HTH_TETR_1"/>
    <property type="match status" value="1"/>
</dbReference>
<evidence type="ECO:0000256" key="1">
    <source>
        <dbReference type="ARBA" id="ARBA00023015"/>
    </source>
</evidence>
<dbReference type="GO" id="GO:0003677">
    <property type="term" value="F:DNA binding"/>
    <property type="evidence" value="ECO:0007669"/>
    <property type="project" value="UniProtKB-UniRule"/>
</dbReference>
<evidence type="ECO:0000256" key="4">
    <source>
        <dbReference type="PROSITE-ProRule" id="PRU00335"/>
    </source>
</evidence>
<dbReference type="InterPro" id="IPR023772">
    <property type="entry name" value="DNA-bd_HTH_TetR-type_CS"/>
</dbReference>
<dbReference type="PROSITE" id="PS50977">
    <property type="entry name" value="HTH_TETR_2"/>
    <property type="match status" value="1"/>
</dbReference>
<evidence type="ECO:0000256" key="2">
    <source>
        <dbReference type="ARBA" id="ARBA00023125"/>
    </source>
</evidence>
<dbReference type="Proteomes" id="UP000584374">
    <property type="component" value="Unassembled WGS sequence"/>
</dbReference>
<keyword evidence="2 4" id="KW-0238">DNA-binding</keyword>
<feature type="DNA-binding region" description="H-T-H motif" evidence="4">
    <location>
        <begin position="90"/>
        <end position="109"/>
    </location>
</feature>
<evidence type="ECO:0000259" key="5">
    <source>
        <dbReference type="PROSITE" id="PS50977"/>
    </source>
</evidence>